<dbReference type="EMBL" id="OU893348">
    <property type="protein sequence ID" value="CAG9787364.1"/>
    <property type="molecule type" value="Genomic_DNA"/>
</dbReference>
<dbReference type="Gene3D" id="2.20.25.240">
    <property type="match status" value="3"/>
</dbReference>
<sequence length="260" mass="29621">MEKIEFRAVIKFLTKQGKPPQTILEEMSSFYGDSCPAKFTVSRQGKPALIYKGYTYRKHQVSKRGIRWACSSHKHCTACVHTHDTSETVVKEGAKFTVSKHGKPALIYKGYTYRKHQVTGRGIRWACSSHKHCTACVHTPHDNSEIVVKEGANEEITDLKPVFTTSKKGKPVLILGGYKYYHSDPLTEVKKPMFTYSQKGKKNIIMNGYKFYKKTDSRRPQSTSRARWVCSKGLHMGCTARMITQDDTIVACQPYHNHKP</sequence>
<dbReference type="GO" id="GO:0008270">
    <property type="term" value="F:zinc ion binding"/>
    <property type="evidence" value="ECO:0007669"/>
    <property type="project" value="UniProtKB-KW"/>
</dbReference>
<keyword evidence="1" id="KW-0479">Metal-binding</keyword>
<reference evidence="5" key="1">
    <citation type="submission" date="2021-12" db="EMBL/GenBank/DDBJ databases">
        <authorList>
            <person name="King R."/>
        </authorList>
    </citation>
    <scope>NUCLEOTIDE SEQUENCE</scope>
</reference>
<keyword evidence="2" id="KW-0863">Zinc-finger</keyword>
<evidence type="ECO:0000256" key="1">
    <source>
        <dbReference type="ARBA" id="ARBA00022723"/>
    </source>
</evidence>
<feature type="domain" description="FLYWCH-type" evidence="4">
    <location>
        <begin position="194"/>
        <end position="258"/>
    </location>
</feature>
<evidence type="ECO:0000256" key="3">
    <source>
        <dbReference type="ARBA" id="ARBA00022833"/>
    </source>
</evidence>
<proteinExistence type="predicted"/>
<keyword evidence="3" id="KW-0862">Zinc</keyword>
<evidence type="ECO:0000313" key="5">
    <source>
        <dbReference type="EMBL" id="CAG9787364.1"/>
    </source>
</evidence>
<feature type="domain" description="FLYWCH-type" evidence="4">
    <location>
        <begin position="96"/>
        <end position="150"/>
    </location>
</feature>
<name>A0A9N9R199_9NEOP</name>
<evidence type="ECO:0000259" key="4">
    <source>
        <dbReference type="Pfam" id="PF04500"/>
    </source>
</evidence>
<evidence type="ECO:0000313" key="6">
    <source>
        <dbReference type="Proteomes" id="UP001153714"/>
    </source>
</evidence>
<protein>
    <recommendedName>
        <fullName evidence="4">FLYWCH-type domain-containing protein</fullName>
    </recommendedName>
</protein>
<dbReference type="Pfam" id="PF04500">
    <property type="entry name" value="FLYWCH"/>
    <property type="match status" value="3"/>
</dbReference>
<dbReference type="OrthoDB" id="10017160at2759"/>
<evidence type="ECO:0000256" key="2">
    <source>
        <dbReference type="ARBA" id="ARBA00022771"/>
    </source>
</evidence>
<feature type="domain" description="FLYWCH-type" evidence="4">
    <location>
        <begin position="39"/>
        <end position="89"/>
    </location>
</feature>
<organism evidence="5 6">
    <name type="scientific">Diatraea saccharalis</name>
    <name type="common">sugarcane borer</name>
    <dbReference type="NCBI Taxonomy" id="40085"/>
    <lineage>
        <taxon>Eukaryota</taxon>
        <taxon>Metazoa</taxon>
        <taxon>Ecdysozoa</taxon>
        <taxon>Arthropoda</taxon>
        <taxon>Hexapoda</taxon>
        <taxon>Insecta</taxon>
        <taxon>Pterygota</taxon>
        <taxon>Neoptera</taxon>
        <taxon>Endopterygota</taxon>
        <taxon>Lepidoptera</taxon>
        <taxon>Glossata</taxon>
        <taxon>Ditrysia</taxon>
        <taxon>Pyraloidea</taxon>
        <taxon>Crambidae</taxon>
        <taxon>Crambinae</taxon>
        <taxon>Diatraea</taxon>
    </lineage>
</organism>
<reference evidence="5" key="2">
    <citation type="submission" date="2022-10" db="EMBL/GenBank/DDBJ databases">
        <authorList>
            <consortium name="ENA_rothamsted_submissions"/>
            <consortium name="culmorum"/>
            <person name="King R."/>
        </authorList>
    </citation>
    <scope>NUCLEOTIDE SEQUENCE</scope>
</reference>
<gene>
    <name evidence="5" type="ORF">DIATSA_LOCUS5250</name>
</gene>
<dbReference type="Proteomes" id="UP001153714">
    <property type="component" value="Chromosome 17"/>
</dbReference>
<accession>A0A9N9R199</accession>
<keyword evidence="6" id="KW-1185">Reference proteome</keyword>
<dbReference type="AlphaFoldDB" id="A0A9N9R199"/>
<dbReference type="InterPro" id="IPR007588">
    <property type="entry name" value="Znf_FLYWCH"/>
</dbReference>